<name>A0ABW1GC15_9ACTN</name>
<dbReference type="CDD" id="cd01392">
    <property type="entry name" value="HTH_LacI"/>
    <property type="match status" value="1"/>
</dbReference>
<evidence type="ECO:0000256" key="3">
    <source>
        <dbReference type="ARBA" id="ARBA00023163"/>
    </source>
</evidence>
<dbReference type="Gene3D" id="1.10.260.40">
    <property type="entry name" value="lambda repressor-like DNA-binding domains"/>
    <property type="match status" value="1"/>
</dbReference>
<comment type="caution">
    <text evidence="5">The sequence shown here is derived from an EMBL/GenBank/DDBJ whole genome shotgun (WGS) entry which is preliminary data.</text>
</comment>
<keyword evidence="1" id="KW-0805">Transcription regulation</keyword>
<dbReference type="Gene3D" id="3.40.50.2300">
    <property type="match status" value="2"/>
</dbReference>
<dbReference type="PANTHER" id="PTHR30146">
    <property type="entry name" value="LACI-RELATED TRANSCRIPTIONAL REPRESSOR"/>
    <property type="match status" value="1"/>
</dbReference>
<feature type="domain" description="HTH lacI-type" evidence="4">
    <location>
        <begin position="8"/>
        <end position="62"/>
    </location>
</feature>
<reference evidence="6" key="1">
    <citation type="journal article" date="2019" name="Int. J. Syst. Evol. Microbiol.">
        <title>The Global Catalogue of Microorganisms (GCM) 10K type strain sequencing project: providing services to taxonomists for standard genome sequencing and annotation.</title>
        <authorList>
            <consortium name="The Broad Institute Genomics Platform"/>
            <consortium name="The Broad Institute Genome Sequencing Center for Infectious Disease"/>
            <person name="Wu L."/>
            <person name="Ma J."/>
        </authorList>
    </citation>
    <scope>NUCLEOTIDE SEQUENCE [LARGE SCALE GENOMIC DNA]</scope>
    <source>
        <strain evidence="6">JCM 4816</strain>
    </source>
</reference>
<evidence type="ECO:0000313" key="6">
    <source>
        <dbReference type="Proteomes" id="UP001596174"/>
    </source>
</evidence>
<protein>
    <submittedName>
        <fullName evidence="5">LacI family DNA-binding transcriptional regulator</fullName>
    </submittedName>
</protein>
<keyword evidence="2 5" id="KW-0238">DNA-binding</keyword>
<accession>A0ABW1GC15</accession>
<keyword evidence="6" id="KW-1185">Reference proteome</keyword>
<dbReference type="RefSeq" id="WP_380590771.1">
    <property type="nucleotide sequence ID" value="NZ_JBHSQJ010000177.1"/>
</dbReference>
<sequence>MNAAGRPPTIYDVARLAGVAPSTVSRAFSRPGRVSSQMAARVQAAANELGYRANAAARALQTGRTATIGLVVSDVTNPVHFGIIRGVEEAASQAGYTMLLADAQESEPHERTAVERLLPGVDGVVLASSRMSDRAIRAVAKQRPLVVLNRVVPGSRSVVSDTEAGVRSALAHLHGLGHRSVTYLAGPEASWADGRRWRALLDLGPEFGLRTARVASSAPTVSGGLAAARDVLRLRPTAVIAYNDLLGIGLLRGLAEAEVRVPEQISVVGFDNIFGSDFCTPALTTVAAPLRAIGTEAFWELHRLIDRQPLRTHPVLTLPTQLVVRDSTGVRAGSGSRRRKAAEGT</sequence>
<dbReference type="EMBL" id="JBHSQJ010000177">
    <property type="protein sequence ID" value="MFC5911573.1"/>
    <property type="molecule type" value="Genomic_DNA"/>
</dbReference>
<dbReference type="InterPro" id="IPR046335">
    <property type="entry name" value="LacI/GalR-like_sensor"/>
</dbReference>
<dbReference type="Pfam" id="PF00356">
    <property type="entry name" value="LacI"/>
    <property type="match status" value="1"/>
</dbReference>
<evidence type="ECO:0000256" key="1">
    <source>
        <dbReference type="ARBA" id="ARBA00023015"/>
    </source>
</evidence>
<dbReference type="PANTHER" id="PTHR30146:SF147">
    <property type="entry name" value="HTH-TYPE TRANSCRIPTIONAL REGULATOR DEGA"/>
    <property type="match status" value="1"/>
</dbReference>
<dbReference type="GO" id="GO:0003677">
    <property type="term" value="F:DNA binding"/>
    <property type="evidence" value="ECO:0007669"/>
    <property type="project" value="UniProtKB-KW"/>
</dbReference>
<dbReference type="Pfam" id="PF13377">
    <property type="entry name" value="Peripla_BP_3"/>
    <property type="match status" value="1"/>
</dbReference>
<dbReference type="PROSITE" id="PS50932">
    <property type="entry name" value="HTH_LACI_2"/>
    <property type="match status" value="1"/>
</dbReference>
<organism evidence="5 6">
    <name type="scientific">Streptacidiphilus monticola</name>
    <dbReference type="NCBI Taxonomy" id="2161674"/>
    <lineage>
        <taxon>Bacteria</taxon>
        <taxon>Bacillati</taxon>
        <taxon>Actinomycetota</taxon>
        <taxon>Actinomycetes</taxon>
        <taxon>Kitasatosporales</taxon>
        <taxon>Streptomycetaceae</taxon>
        <taxon>Streptacidiphilus</taxon>
    </lineage>
</organism>
<dbReference type="CDD" id="cd06267">
    <property type="entry name" value="PBP1_LacI_sugar_binding-like"/>
    <property type="match status" value="1"/>
</dbReference>
<evidence type="ECO:0000313" key="5">
    <source>
        <dbReference type="EMBL" id="MFC5911573.1"/>
    </source>
</evidence>
<evidence type="ECO:0000259" key="4">
    <source>
        <dbReference type="PROSITE" id="PS50932"/>
    </source>
</evidence>
<dbReference type="SMART" id="SM00354">
    <property type="entry name" value="HTH_LACI"/>
    <property type="match status" value="1"/>
</dbReference>
<dbReference type="InterPro" id="IPR028082">
    <property type="entry name" value="Peripla_BP_I"/>
</dbReference>
<evidence type="ECO:0000256" key="2">
    <source>
        <dbReference type="ARBA" id="ARBA00023125"/>
    </source>
</evidence>
<keyword evidence="3" id="KW-0804">Transcription</keyword>
<proteinExistence type="predicted"/>
<dbReference type="InterPro" id="IPR000843">
    <property type="entry name" value="HTH_LacI"/>
</dbReference>
<dbReference type="InterPro" id="IPR010982">
    <property type="entry name" value="Lambda_DNA-bd_dom_sf"/>
</dbReference>
<dbReference type="SUPFAM" id="SSF47413">
    <property type="entry name" value="lambda repressor-like DNA-binding domains"/>
    <property type="match status" value="1"/>
</dbReference>
<gene>
    <name evidence="5" type="ORF">ACFP3V_30750</name>
</gene>
<dbReference type="SUPFAM" id="SSF53822">
    <property type="entry name" value="Periplasmic binding protein-like I"/>
    <property type="match status" value="1"/>
</dbReference>
<dbReference type="Proteomes" id="UP001596174">
    <property type="component" value="Unassembled WGS sequence"/>
</dbReference>